<feature type="compositionally biased region" description="Polar residues" evidence="6">
    <location>
        <begin position="79"/>
        <end position="101"/>
    </location>
</feature>
<keyword evidence="9" id="KW-1185">Reference proteome</keyword>
<dbReference type="Gene3D" id="4.10.280.10">
    <property type="entry name" value="Helix-loop-helix DNA-binding domain"/>
    <property type="match status" value="1"/>
</dbReference>
<keyword evidence="4" id="KW-0804">Transcription</keyword>
<feature type="compositionally biased region" description="Polar residues" evidence="6">
    <location>
        <begin position="245"/>
        <end position="261"/>
    </location>
</feature>
<dbReference type="PANTHER" id="PTHR15741:SF27">
    <property type="entry name" value="TRANSCRIPTION FACTOR AP-4"/>
    <property type="match status" value="1"/>
</dbReference>
<keyword evidence="5" id="KW-0539">Nucleus</keyword>
<feature type="region of interest" description="Disordered" evidence="6">
    <location>
        <begin position="43"/>
        <end position="64"/>
    </location>
</feature>
<evidence type="ECO:0000259" key="7">
    <source>
        <dbReference type="PROSITE" id="PS50888"/>
    </source>
</evidence>
<evidence type="ECO:0000313" key="9">
    <source>
        <dbReference type="Proteomes" id="UP000567179"/>
    </source>
</evidence>
<dbReference type="GO" id="GO:0005634">
    <property type="term" value="C:nucleus"/>
    <property type="evidence" value="ECO:0007669"/>
    <property type="project" value="UniProtKB-SubCell"/>
</dbReference>
<feature type="compositionally biased region" description="Basic and acidic residues" evidence="6">
    <location>
        <begin position="377"/>
        <end position="393"/>
    </location>
</feature>
<feature type="compositionally biased region" description="Acidic residues" evidence="6">
    <location>
        <begin position="458"/>
        <end position="474"/>
    </location>
</feature>
<evidence type="ECO:0000313" key="8">
    <source>
        <dbReference type="EMBL" id="KAF5327022.1"/>
    </source>
</evidence>
<reference evidence="8 9" key="1">
    <citation type="journal article" date="2020" name="ISME J.">
        <title>Uncovering the hidden diversity of litter-decomposition mechanisms in mushroom-forming fungi.</title>
        <authorList>
            <person name="Floudas D."/>
            <person name="Bentzer J."/>
            <person name="Ahren D."/>
            <person name="Johansson T."/>
            <person name="Persson P."/>
            <person name="Tunlid A."/>
        </authorList>
    </citation>
    <scope>NUCLEOTIDE SEQUENCE [LARGE SCALE GENOMIC DNA]</scope>
    <source>
        <strain evidence="8 9">CBS 101986</strain>
    </source>
</reference>
<dbReference type="InterPro" id="IPR052207">
    <property type="entry name" value="Max-like/E-box_TFs"/>
</dbReference>
<evidence type="ECO:0000256" key="2">
    <source>
        <dbReference type="ARBA" id="ARBA00023015"/>
    </source>
</evidence>
<feature type="region of interest" description="Disordered" evidence="6">
    <location>
        <begin position="77"/>
        <end position="105"/>
    </location>
</feature>
<keyword evidence="3" id="KW-0238">DNA-binding</keyword>
<dbReference type="GO" id="GO:0000981">
    <property type="term" value="F:DNA-binding transcription factor activity, RNA polymerase II-specific"/>
    <property type="evidence" value="ECO:0007669"/>
    <property type="project" value="TreeGrafter"/>
</dbReference>
<accession>A0A8H5BRJ8</accession>
<proteinExistence type="predicted"/>
<dbReference type="GO" id="GO:0000978">
    <property type="term" value="F:RNA polymerase II cis-regulatory region sequence-specific DNA binding"/>
    <property type="evidence" value="ECO:0007669"/>
    <property type="project" value="TreeGrafter"/>
</dbReference>
<dbReference type="EMBL" id="JAACJJ010000014">
    <property type="protein sequence ID" value="KAF5327022.1"/>
    <property type="molecule type" value="Genomic_DNA"/>
</dbReference>
<feature type="region of interest" description="Disordered" evidence="6">
    <location>
        <begin position="425"/>
        <end position="474"/>
    </location>
</feature>
<evidence type="ECO:0000256" key="6">
    <source>
        <dbReference type="SAM" id="MobiDB-lite"/>
    </source>
</evidence>
<evidence type="ECO:0000256" key="1">
    <source>
        <dbReference type="ARBA" id="ARBA00004123"/>
    </source>
</evidence>
<feature type="region of interest" description="Disordered" evidence="6">
    <location>
        <begin position="351"/>
        <end position="400"/>
    </location>
</feature>
<evidence type="ECO:0000256" key="5">
    <source>
        <dbReference type="ARBA" id="ARBA00023242"/>
    </source>
</evidence>
<feature type="region of interest" description="Disordered" evidence="6">
    <location>
        <begin position="121"/>
        <end position="334"/>
    </location>
</feature>
<organism evidence="8 9">
    <name type="scientific">Psilocybe cf. subviscida</name>
    <dbReference type="NCBI Taxonomy" id="2480587"/>
    <lineage>
        <taxon>Eukaryota</taxon>
        <taxon>Fungi</taxon>
        <taxon>Dikarya</taxon>
        <taxon>Basidiomycota</taxon>
        <taxon>Agaricomycotina</taxon>
        <taxon>Agaricomycetes</taxon>
        <taxon>Agaricomycetidae</taxon>
        <taxon>Agaricales</taxon>
        <taxon>Agaricineae</taxon>
        <taxon>Strophariaceae</taxon>
        <taxon>Psilocybe</taxon>
    </lineage>
</organism>
<dbReference type="PROSITE" id="PS50888">
    <property type="entry name" value="BHLH"/>
    <property type="match status" value="1"/>
</dbReference>
<protein>
    <recommendedName>
        <fullName evidence="7">BHLH domain-containing protein</fullName>
    </recommendedName>
</protein>
<dbReference type="PANTHER" id="PTHR15741">
    <property type="entry name" value="BASIC HELIX-LOOP-HELIX ZIP TRANSCRIPTION FACTOR"/>
    <property type="match status" value="1"/>
</dbReference>
<dbReference type="SUPFAM" id="SSF47459">
    <property type="entry name" value="HLH, helix-loop-helix DNA-binding domain"/>
    <property type="match status" value="1"/>
</dbReference>
<feature type="compositionally biased region" description="Basic and acidic residues" evidence="6">
    <location>
        <begin position="158"/>
        <end position="181"/>
    </location>
</feature>
<dbReference type="InterPro" id="IPR036638">
    <property type="entry name" value="HLH_DNA-bd_sf"/>
</dbReference>
<feature type="compositionally biased region" description="Polar residues" evidence="6">
    <location>
        <begin position="314"/>
        <end position="323"/>
    </location>
</feature>
<dbReference type="GO" id="GO:0046983">
    <property type="term" value="F:protein dimerization activity"/>
    <property type="evidence" value="ECO:0007669"/>
    <property type="project" value="InterPro"/>
</dbReference>
<feature type="compositionally biased region" description="Low complexity" evidence="6">
    <location>
        <begin position="263"/>
        <end position="313"/>
    </location>
</feature>
<evidence type="ECO:0000256" key="4">
    <source>
        <dbReference type="ARBA" id="ARBA00023163"/>
    </source>
</evidence>
<dbReference type="AlphaFoldDB" id="A0A8H5BRJ8"/>
<gene>
    <name evidence="8" type="ORF">D9619_004126</name>
</gene>
<feature type="compositionally biased region" description="Low complexity" evidence="6">
    <location>
        <begin position="195"/>
        <end position="204"/>
    </location>
</feature>
<dbReference type="OrthoDB" id="5778525at2759"/>
<name>A0A8H5BRJ8_9AGAR</name>
<evidence type="ECO:0000256" key="3">
    <source>
        <dbReference type="ARBA" id="ARBA00023125"/>
    </source>
</evidence>
<dbReference type="InterPro" id="IPR011598">
    <property type="entry name" value="bHLH_dom"/>
</dbReference>
<feature type="compositionally biased region" description="Polar residues" evidence="6">
    <location>
        <begin position="205"/>
        <end position="227"/>
    </location>
</feature>
<keyword evidence="2" id="KW-0805">Transcription regulation</keyword>
<dbReference type="Proteomes" id="UP000567179">
    <property type="component" value="Unassembled WGS sequence"/>
</dbReference>
<comment type="caution">
    <text evidence="8">The sequence shown here is derived from an EMBL/GenBank/DDBJ whole genome shotgun (WGS) entry which is preliminary data.</text>
</comment>
<comment type="subcellular location">
    <subcellularLocation>
        <location evidence="1">Nucleus</location>
    </subcellularLocation>
</comment>
<sequence>MQFSPMQSLLSPAERHAFQSFLSTMDYPGDTLTANEWAIYNAGNQAPDGQEDASLMSEPNPGQREALTKATKDLMSLDAPNSSWEGSGSMSHQHQNLSPQQMYGDHGSQAVDEFEMQHDQHFAHQRQAIQHHRHQREHHHEPQQQNSYSNGRDSFPFVRDEAQRGHSPNDLRYPPHPDHHPQLLTSSLNGHSSHDPSPLSPHSSFQFQQGHSTGSMSMHAQHQQSPHQIHLPSQDYHGTGVLPGQNAQPSTSRLPSQSSRQGAAHAAPSSSSTTRNHSSTSGTGRRSGSVGSTYTNANSQQQSSTSTKQALLSPSQKKANHIQSEQKRRANIRRGYEALCETVPALREAIREEEEAERNSARAGANGQRKKGRAKKGQKEGEDKDKLDGRAGPRSENVVLSKTIDHIQALLADRSALLARLHRARSSLPPGHPALIPLSPDPLWEREWKGGNGKLGDDDPDAEAGSDNDECDEE</sequence>
<feature type="domain" description="BHLH" evidence="7">
    <location>
        <begin position="316"/>
        <end position="410"/>
    </location>
</feature>